<dbReference type="SUPFAM" id="SSF47413">
    <property type="entry name" value="lambda repressor-like DNA-binding domains"/>
    <property type="match status" value="1"/>
</dbReference>
<organism evidence="2">
    <name type="scientific">Siphoviridae sp. ctSMg55</name>
    <dbReference type="NCBI Taxonomy" id="2825509"/>
    <lineage>
        <taxon>Viruses</taxon>
        <taxon>Duplodnaviria</taxon>
        <taxon>Heunggongvirae</taxon>
        <taxon>Uroviricota</taxon>
        <taxon>Caudoviricetes</taxon>
    </lineage>
</organism>
<name>A0A8S5V4R8_9CAUD</name>
<proteinExistence type="predicted"/>
<evidence type="ECO:0000259" key="1">
    <source>
        <dbReference type="PROSITE" id="PS50943"/>
    </source>
</evidence>
<dbReference type="InterPro" id="IPR001387">
    <property type="entry name" value="Cro/C1-type_HTH"/>
</dbReference>
<dbReference type="EMBL" id="BK016197">
    <property type="protein sequence ID" value="DAG01702.1"/>
    <property type="molecule type" value="Genomic_DNA"/>
</dbReference>
<feature type="domain" description="HTH cro/C1-type" evidence="1">
    <location>
        <begin position="7"/>
        <end position="60"/>
    </location>
</feature>
<dbReference type="SMART" id="SM00530">
    <property type="entry name" value="HTH_XRE"/>
    <property type="match status" value="1"/>
</dbReference>
<protein>
    <submittedName>
        <fullName evidence="2">Repressor protein</fullName>
    </submittedName>
</protein>
<dbReference type="GO" id="GO:0003677">
    <property type="term" value="F:DNA binding"/>
    <property type="evidence" value="ECO:0007669"/>
    <property type="project" value="InterPro"/>
</dbReference>
<evidence type="ECO:0000313" key="2">
    <source>
        <dbReference type="EMBL" id="DAG01702.1"/>
    </source>
</evidence>
<dbReference type="PROSITE" id="PS50943">
    <property type="entry name" value="HTH_CROC1"/>
    <property type="match status" value="1"/>
</dbReference>
<reference evidence="2" key="1">
    <citation type="journal article" date="2021" name="Proc. Natl. Acad. Sci. U.S.A.">
        <title>A Catalog of Tens of Thousands of Viruses from Human Metagenomes Reveals Hidden Associations with Chronic Diseases.</title>
        <authorList>
            <person name="Tisza M.J."/>
            <person name="Buck C.B."/>
        </authorList>
    </citation>
    <scope>NUCLEOTIDE SEQUENCE</scope>
    <source>
        <strain evidence="2">CtSMg55</strain>
    </source>
</reference>
<sequence length="114" mass="12703">MSILGRISELRKQHKKLSINKLEQECGLTRGSMAKWDDHAPSPDKVKKVADYFNVSVEYLLYGDPSAGIKKDPIPKDGAVSSAAQEIFDFLDSASGEELADVIKYIRYLKSQRG</sequence>
<dbReference type="Gene3D" id="1.10.260.40">
    <property type="entry name" value="lambda repressor-like DNA-binding domains"/>
    <property type="match status" value="1"/>
</dbReference>
<dbReference type="InterPro" id="IPR010982">
    <property type="entry name" value="Lambda_DNA-bd_dom_sf"/>
</dbReference>
<dbReference type="CDD" id="cd00093">
    <property type="entry name" value="HTH_XRE"/>
    <property type="match status" value="1"/>
</dbReference>
<accession>A0A8S5V4R8</accession>